<dbReference type="InterPro" id="IPR002213">
    <property type="entry name" value="UDP_glucos_trans"/>
</dbReference>
<dbReference type="Pfam" id="PF00201">
    <property type="entry name" value="UDPGT"/>
    <property type="match status" value="1"/>
</dbReference>
<sequence>MDSTSKSDAVSAPQKRHVVLFPFMSKGHIIPLLHLARLLLRRRHISVTFFTTAANRPFIADSLSDTSAAVVSLPFPYNLPGIPAGVESTDRLPSMSLFTPFAEATELLKSHFEQALQNLLPRVSLLVSDGFLWWTLDSAAKFGIPRLVSYGMPTYAMVLTRLAIRHGLLHGNYGEDFITAVPPLPGIKIRRKDFDTASSVSHEFMAKATEATSRSFGIVVNSSYEMERDFVDFFNREYQCKAWCVGPLCLAEKKQLQRTNKHPWIHQWLDQQKGSVLYVAFGSQAEISPQQMKEIAKGLEESEVNFVWVMRKRDQTVDEYLPEGYEERVRNRGIVVREWVDQKEILKHESVKGFMSHCGWNSVMESVCAEVPILAWPMMAEQPMNARMVEEEMKVGLRVERNCDGFVEREEVKKKVKELMEGDTGKEVRKKVKEVADMARKAMEEGGSSWLALDSLINETCA</sequence>
<dbReference type="Gene3D" id="3.40.50.2000">
    <property type="entry name" value="Glycogen Phosphorylase B"/>
    <property type="match status" value="2"/>
</dbReference>
<dbReference type="FunFam" id="3.40.50.2000:FF:000107">
    <property type="entry name" value="Glycosyltransferase"/>
    <property type="match status" value="1"/>
</dbReference>
<evidence type="ECO:0000313" key="7">
    <source>
        <dbReference type="Proteomes" id="UP001187192"/>
    </source>
</evidence>
<dbReference type="CDD" id="cd03784">
    <property type="entry name" value="GT1_Gtf-like"/>
    <property type="match status" value="1"/>
</dbReference>
<organism evidence="6 7">
    <name type="scientific">Ficus carica</name>
    <name type="common">Common fig</name>
    <dbReference type="NCBI Taxonomy" id="3494"/>
    <lineage>
        <taxon>Eukaryota</taxon>
        <taxon>Viridiplantae</taxon>
        <taxon>Streptophyta</taxon>
        <taxon>Embryophyta</taxon>
        <taxon>Tracheophyta</taxon>
        <taxon>Spermatophyta</taxon>
        <taxon>Magnoliopsida</taxon>
        <taxon>eudicotyledons</taxon>
        <taxon>Gunneridae</taxon>
        <taxon>Pentapetalae</taxon>
        <taxon>rosids</taxon>
        <taxon>fabids</taxon>
        <taxon>Rosales</taxon>
        <taxon>Moraceae</taxon>
        <taxon>Ficeae</taxon>
        <taxon>Ficus</taxon>
    </lineage>
</organism>
<dbReference type="AlphaFoldDB" id="A0AA87ZZ38"/>
<evidence type="ECO:0000256" key="5">
    <source>
        <dbReference type="RuleBase" id="RU362057"/>
    </source>
</evidence>
<dbReference type="EMBL" id="BTGU01000014">
    <property type="protein sequence ID" value="GMN42485.1"/>
    <property type="molecule type" value="Genomic_DNA"/>
</dbReference>
<dbReference type="EC" id="2.4.1.-" evidence="5"/>
<accession>A0AA87ZZ38</accession>
<keyword evidence="2 4" id="KW-0328">Glycosyltransferase</keyword>
<proteinExistence type="inferred from homology"/>
<evidence type="ECO:0000313" key="6">
    <source>
        <dbReference type="EMBL" id="GMN42485.1"/>
    </source>
</evidence>
<dbReference type="InterPro" id="IPR035595">
    <property type="entry name" value="UDP_glycos_trans_CS"/>
</dbReference>
<gene>
    <name evidence="6" type="ORF">TIFTF001_011687</name>
</gene>
<evidence type="ECO:0000256" key="4">
    <source>
        <dbReference type="RuleBase" id="RU003718"/>
    </source>
</evidence>
<dbReference type="SUPFAM" id="SSF53756">
    <property type="entry name" value="UDP-Glycosyltransferase/glycogen phosphorylase"/>
    <property type="match status" value="1"/>
</dbReference>
<comment type="caution">
    <text evidence="6">The sequence shown here is derived from an EMBL/GenBank/DDBJ whole genome shotgun (WGS) entry which is preliminary data.</text>
</comment>
<comment type="similarity">
    <text evidence="1 4">Belongs to the UDP-glycosyltransferase family.</text>
</comment>
<protein>
    <recommendedName>
        <fullName evidence="5">Glycosyltransferase</fullName>
        <ecNumber evidence="5">2.4.1.-</ecNumber>
    </recommendedName>
</protein>
<evidence type="ECO:0000256" key="3">
    <source>
        <dbReference type="ARBA" id="ARBA00022679"/>
    </source>
</evidence>
<name>A0AA87ZZ38_FICCA</name>
<dbReference type="Proteomes" id="UP001187192">
    <property type="component" value="Unassembled WGS sequence"/>
</dbReference>
<dbReference type="PANTHER" id="PTHR48047:SF51">
    <property type="entry name" value="GLYCOSYLTRANSFERASE"/>
    <property type="match status" value="1"/>
</dbReference>
<evidence type="ECO:0000256" key="1">
    <source>
        <dbReference type="ARBA" id="ARBA00009995"/>
    </source>
</evidence>
<dbReference type="GO" id="GO:0035251">
    <property type="term" value="F:UDP-glucosyltransferase activity"/>
    <property type="evidence" value="ECO:0007669"/>
    <property type="project" value="TreeGrafter"/>
</dbReference>
<keyword evidence="7" id="KW-1185">Reference proteome</keyword>
<evidence type="ECO:0000256" key="2">
    <source>
        <dbReference type="ARBA" id="ARBA00022676"/>
    </source>
</evidence>
<keyword evidence="3 4" id="KW-0808">Transferase</keyword>
<dbReference type="PANTHER" id="PTHR48047">
    <property type="entry name" value="GLYCOSYLTRANSFERASE"/>
    <property type="match status" value="1"/>
</dbReference>
<reference evidence="6" key="1">
    <citation type="submission" date="2023-07" db="EMBL/GenBank/DDBJ databases">
        <title>draft genome sequence of fig (Ficus carica).</title>
        <authorList>
            <person name="Takahashi T."/>
            <person name="Nishimura K."/>
        </authorList>
    </citation>
    <scope>NUCLEOTIDE SEQUENCE</scope>
</reference>
<dbReference type="PROSITE" id="PS00375">
    <property type="entry name" value="UDPGT"/>
    <property type="match status" value="1"/>
</dbReference>